<dbReference type="PROSITE" id="PS50928">
    <property type="entry name" value="ABC_TM1"/>
    <property type="match status" value="1"/>
</dbReference>
<feature type="transmembrane region" description="Helical" evidence="5">
    <location>
        <begin position="253"/>
        <end position="274"/>
    </location>
</feature>
<keyword evidence="8" id="KW-1185">Reference proteome</keyword>
<keyword evidence="5" id="KW-0813">Transport</keyword>
<dbReference type="KEGG" id="falb:HYN59_13975"/>
<gene>
    <name evidence="7" type="ORF">HYN59_13975</name>
</gene>
<feature type="domain" description="ABC transmembrane type-1" evidence="6">
    <location>
        <begin position="67"/>
        <end position="271"/>
    </location>
</feature>
<evidence type="ECO:0000313" key="7">
    <source>
        <dbReference type="EMBL" id="AWH86149.1"/>
    </source>
</evidence>
<organism evidence="7 8">
    <name type="scientific">Flavobacterium album</name>
    <dbReference type="NCBI Taxonomy" id="2175091"/>
    <lineage>
        <taxon>Bacteria</taxon>
        <taxon>Pseudomonadati</taxon>
        <taxon>Bacteroidota</taxon>
        <taxon>Flavobacteriia</taxon>
        <taxon>Flavobacteriales</taxon>
        <taxon>Flavobacteriaceae</taxon>
        <taxon>Flavobacterium</taxon>
    </lineage>
</organism>
<reference evidence="7 8" key="1">
    <citation type="submission" date="2018-04" db="EMBL/GenBank/DDBJ databases">
        <title>Genome sequencing of Flavobacterium sp. HYN0059.</title>
        <authorList>
            <person name="Yi H."/>
            <person name="Baek C."/>
        </authorList>
    </citation>
    <scope>NUCLEOTIDE SEQUENCE [LARGE SCALE GENOMIC DNA]</scope>
    <source>
        <strain evidence="7 8">HYN0059</strain>
    </source>
</reference>
<dbReference type="AlphaFoldDB" id="A0A2S1R0Q9"/>
<dbReference type="PANTHER" id="PTHR42922">
    <property type="entry name" value="PHOSPHATE TRANSPORT SYSTEM PERMEASE PROTEIN PSTA"/>
    <property type="match status" value="1"/>
</dbReference>
<dbReference type="Proteomes" id="UP000244929">
    <property type="component" value="Chromosome"/>
</dbReference>
<dbReference type="GO" id="GO:0055085">
    <property type="term" value="P:transmembrane transport"/>
    <property type="evidence" value="ECO:0007669"/>
    <property type="project" value="InterPro"/>
</dbReference>
<evidence type="ECO:0000313" key="8">
    <source>
        <dbReference type="Proteomes" id="UP000244929"/>
    </source>
</evidence>
<keyword evidence="2 5" id="KW-0812">Transmembrane</keyword>
<comment type="subcellular location">
    <subcellularLocation>
        <location evidence="1 5">Cell membrane</location>
        <topology evidence="1 5">Multi-pass membrane protein</topology>
    </subcellularLocation>
</comment>
<comment type="similarity">
    <text evidence="5">Belongs to the binding-protein-dependent transport system permease family.</text>
</comment>
<keyword evidence="3 5" id="KW-1133">Transmembrane helix</keyword>
<feature type="transmembrane region" description="Helical" evidence="5">
    <location>
        <begin position="108"/>
        <end position="126"/>
    </location>
</feature>
<name>A0A2S1R0Q9_9FLAO</name>
<accession>A0A2S1R0Q9</accession>
<dbReference type="InterPro" id="IPR051408">
    <property type="entry name" value="Phosphate_transprt_permease"/>
</dbReference>
<dbReference type="Pfam" id="PF00528">
    <property type="entry name" value="BPD_transp_1"/>
    <property type="match status" value="1"/>
</dbReference>
<dbReference type="OrthoDB" id="9807065at2"/>
<protein>
    <submittedName>
        <fullName evidence="7">Phosphate ABC transporter permease</fullName>
    </submittedName>
</protein>
<feature type="transmembrane region" description="Helical" evidence="5">
    <location>
        <begin position="12"/>
        <end position="36"/>
    </location>
</feature>
<dbReference type="EMBL" id="CP029186">
    <property type="protein sequence ID" value="AWH86149.1"/>
    <property type="molecule type" value="Genomic_DNA"/>
</dbReference>
<dbReference type="GO" id="GO:0005886">
    <property type="term" value="C:plasma membrane"/>
    <property type="evidence" value="ECO:0007669"/>
    <property type="project" value="UniProtKB-SubCell"/>
</dbReference>
<dbReference type="InterPro" id="IPR035906">
    <property type="entry name" value="MetI-like_sf"/>
</dbReference>
<evidence type="ECO:0000256" key="1">
    <source>
        <dbReference type="ARBA" id="ARBA00004651"/>
    </source>
</evidence>
<feature type="transmembrane region" description="Helical" evidence="5">
    <location>
        <begin position="71"/>
        <end position="96"/>
    </location>
</feature>
<feature type="transmembrane region" description="Helical" evidence="5">
    <location>
        <begin position="132"/>
        <end position="154"/>
    </location>
</feature>
<evidence type="ECO:0000259" key="6">
    <source>
        <dbReference type="PROSITE" id="PS50928"/>
    </source>
</evidence>
<evidence type="ECO:0000256" key="2">
    <source>
        <dbReference type="ARBA" id="ARBA00022692"/>
    </source>
</evidence>
<sequence length="284" mass="31060">MSKKKHLEEKIVKAILFLFTLTIVIVLFSIIFGIFAKGIPALNWQMLTEVPKGGYYFGKEGGILNAIIGSLYLALGASLLALLISIPATLFIHTYLFSHPKWQKKIRLWLDVLLGVPAIVYGAFGFNLMLLFGWQSSLLAAIITVALLISPVMIRSMDESIQYVSKGLYESALSLGYFKGETGFRFLLKQSMPGVTTAFLLALGKGIGDTASVLFTAGYTDYIPESLNEPAATLPLAVFFQLSSPIPEVKARAYAAAAVLIMIILVISVASRMISNKLSKNRIR</sequence>
<dbReference type="SUPFAM" id="SSF161098">
    <property type="entry name" value="MetI-like"/>
    <property type="match status" value="1"/>
</dbReference>
<dbReference type="InterPro" id="IPR000515">
    <property type="entry name" value="MetI-like"/>
</dbReference>
<evidence type="ECO:0000256" key="4">
    <source>
        <dbReference type="ARBA" id="ARBA00023136"/>
    </source>
</evidence>
<dbReference type="PANTHER" id="PTHR42922:SF1">
    <property type="entry name" value="PHOSPHATE TRANSPORT SYSTEM PERMEASE PROTEIN PSTA"/>
    <property type="match status" value="1"/>
</dbReference>
<dbReference type="CDD" id="cd06261">
    <property type="entry name" value="TM_PBP2"/>
    <property type="match status" value="1"/>
</dbReference>
<evidence type="ECO:0000256" key="5">
    <source>
        <dbReference type="RuleBase" id="RU363032"/>
    </source>
</evidence>
<dbReference type="RefSeq" id="WP_108778869.1">
    <property type="nucleotide sequence ID" value="NZ_CP029186.1"/>
</dbReference>
<dbReference type="Gene3D" id="1.10.3720.10">
    <property type="entry name" value="MetI-like"/>
    <property type="match status" value="1"/>
</dbReference>
<evidence type="ECO:0000256" key="3">
    <source>
        <dbReference type="ARBA" id="ARBA00022989"/>
    </source>
</evidence>
<keyword evidence="4 5" id="KW-0472">Membrane</keyword>
<feature type="transmembrane region" description="Helical" evidence="5">
    <location>
        <begin position="195"/>
        <end position="219"/>
    </location>
</feature>
<proteinExistence type="inferred from homology"/>